<evidence type="ECO:0000256" key="2">
    <source>
        <dbReference type="SAM" id="Phobius"/>
    </source>
</evidence>
<dbReference type="SMART" id="SM00287">
    <property type="entry name" value="SH3b"/>
    <property type="match status" value="2"/>
</dbReference>
<gene>
    <name evidence="4" type="ORF">QJ036_04820</name>
</gene>
<keyword evidence="2" id="KW-1133">Transmembrane helix</keyword>
<feature type="region of interest" description="Disordered" evidence="1">
    <location>
        <begin position="68"/>
        <end position="89"/>
    </location>
</feature>
<feature type="region of interest" description="Disordered" evidence="1">
    <location>
        <begin position="1"/>
        <end position="25"/>
    </location>
</feature>
<dbReference type="InterPro" id="IPR003646">
    <property type="entry name" value="SH3-like_bac-type"/>
</dbReference>
<keyword evidence="5" id="KW-1185">Reference proteome</keyword>
<dbReference type="PANTHER" id="PTHR34408:SF1">
    <property type="entry name" value="GLYCOSYL HYDROLASE FAMILY 19 DOMAIN-CONTAINING PROTEIN HI_1415"/>
    <property type="match status" value="1"/>
</dbReference>
<evidence type="ECO:0000313" key="4">
    <source>
        <dbReference type="EMBL" id="MDI9241804.1"/>
    </source>
</evidence>
<proteinExistence type="predicted"/>
<dbReference type="InterPro" id="IPR052354">
    <property type="entry name" value="Cell_Wall_Dynamics_Protein"/>
</dbReference>
<feature type="region of interest" description="Disordered" evidence="1">
    <location>
        <begin position="250"/>
        <end position="326"/>
    </location>
</feature>
<keyword evidence="2" id="KW-0472">Membrane</keyword>
<sequence length="430" mass="46762">MDELKSLQKKERNAQKSSGSSRRRRRKKNSFVEFLQMYGKYIIMALVAILVVVTAIILVGKLKKDGKQQETPSVSAESSSAASELKGGSLEKDGNQAVNKLVNDYFTALQNCDVEALSGLVNSSDSISAEQLQAEREFVENYQNIACYTLNGPSDGTYIVYVAYDMKFLNVGTAAPCLIRLYVCTNDQGALYIYNQDVGTDNEVAAYMEEVNAREDVKALMKETDDRLTEAMASDEALNALVTKLYGGQQAETTEAETPAETTEAETPAETTEAETPAETTPAASGSDFTDVDETVYAKENVKIRRTPAADGEEAGTLAGGQSIHRTGYNDNWSRVEYNGETCYIAAGFLTKTAPGEGDGFTSVDETVYAKESVRIRKSPDANAEVVGTLLEGESLKRTGYNDSWSRVIYDGETCYIGAGFLTTAKPSED</sequence>
<dbReference type="RefSeq" id="WP_283230312.1">
    <property type="nucleotide sequence ID" value="NZ_JASGBQ010000005.1"/>
</dbReference>
<organism evidence="4 5">
    <name type="scientific">Fusibacillus kribbianus</name>
    <dbReference type="NCBI Taxonomy" id="3044208"/>
    <lineage>
        <taxon>Bacteria</taxon>
        <taxon>Bacillati</taxon>
        <taxon>Bacillota</taxon>
        <taxon>Clostridia</taxon>
        <taxon>Lachnospirales</taxon>
        <taxon>Lachnospiraceae</taxon>
        <taxon>Fusibacillus</taxon>
    </lineage>
</organism>
<dbReference type="AlphaFoldDB" id="A0AAP4BCG6"/>
<dbReference type="PANTHER" id="PTHR34408">
    <property type="entry name" value="FAMILY PROTEIN, PUTATIVE-RELATED"/>
    <property type="match status" value="1"/>
</dbReference>
<dbReference type="PROSITE" id="PS51781">
    <property type="entry name" value="SH3B"/>
    <property type="match status" value="2"/>
</dbReference>
<dbReference type="EMBL" id="JASGBQ010000005">
    <property type="protein sequence ID" value="MDI9241804.1"/>
    <property type="molecule type" value="Genomic_DNA"/>
</dbReference>
<feature type="domain" description="SH3b" evidence="3">
    <location>
        <begin position="291"/>
        <end position="354"/>
    </location>
</feature>
<reference evidence="4 5" key="1">
    <citation type="submission" date="2023-05" db="EMBL/GenBank/DDBJ databases">
        <title>[ruminococcus] sp. nov., isolated from a pig farm feces dump.</title>
        <authorList>
            <person name="Chang Y.-H."/>
        </authorList>
    </citation>
    <scope>NUCLEOTIDE SEQUENCE [LARGE SCALE GENOMIC DNA]</scope>
    <source>
        <strain evidence="4 5">YH-rum2234</strain>
    </source>
</reference>
<feature type="transmembrane region" description="Helical" evidence="2">
    <location>
        <begin position="38"/>
        <end position="59"/>
    </location>
</feature>
<comment type="caution">
    <text evidence="4">The sequence shown here is derived from an EMBL/GenBank/DDBJ whole genome shotgun (WGS) entry which is preliminary data.</text>
</comment>
<feature type="domain" description="SH3b" evidence="3">
    <location>
        <begin position="363"/>
        <end position="426"/>
    </location>
</feature>
<evidence type="ECO:0000256" key="1">
    <source>
        <dbReference type="SAM" id="MobiDB-lite"/>
    </source>
</evidence>
<feature type="compositionally biased region" description="Basic and acidic residues" evidence="1">
    <location>
        <begin position="1"/>
        <end position="14"/>
    </location>
</feature>
<dbReference type="Proteomes" id="UP001300383">
    <property type="component" value="Unassembled WGS sequence"/>
</dbReference>
<protein>
    <submittedName>
        <fullName evidence="4">SH3 domain-containing protein</fullName>
    </submittedName>
</protein>
<accession>A0AAP4BCG6</accession>
<feature type="compositionally biased region" description="Low complexity" evidence="1">
    <location>
        <begin position="73"/>
        <end position="84"/>
    </location>
</feature>
<dbReference type="Pfam" id="PF08239">
    <property type="entry name" value="SH3_3"/>
    <property type="match status" value="2"/>
</dbReference>
<name>A0AAP4BCG6_9FIRM</name>
<keyword evidence="2" id="KW-0812">Transmembrane</keyword>
<dbReference type="Gene3D" id="2.30.30.40">
    <property type="entry name" value="SH3 Domains"/>
    <property type="match status" value="2"/>
</dbReference>
<evidence type="ECO:0000313" key="5">
    <source>
        <dbReference type="Proteomes" id="UP001300383"/>
    </source>
</evidence>
<evidence type="ECO:0000259" key="3">
    <source>
        <dbReference type="PROSITE" id="PS51781"/>
    </source>
</evidence>
<feature type="compositionally biased region" description="Low complexity" evidence="1">
    <location>
        <begin position="251"/>
        <end position="284"/>
    </location>
</feature>